<feature type="transmembrane region" description="Helical" evidence="9">
    <location>
        <begin position="157"/>
        <end position="175"/>
    </location>
</feature>
<feature type="transmembrane region" description="Helical" evidence="9">
    <location>
        <begin position="51"/>
        <end position="71"/>
    </location>
</feature>
<evidence type="ECO:0000259" key="10">
    <source>
        <dbReference type="PROSITE" id="PS50893"/>
    </source>
</evidence>
<dbReference type="Pfam" id="PF00005">
    <property type="entry name" value="ABC_tran"/>
    <property type="match status" value="1"/>
</dbReference>
<evidence type="ECO:0000256" key="2">
    <source>
        <dbReference type="ARBA" id="ARBA00022448"/>
    </source>
</evidence>
<dbReference type="SUPFAM" id="SSF90123">
    <property type="entry name" value="ABC transporter transmembrane region"/>
    <property type="match status" value="1"/>
</dbReference>
<sequence length="579" mass="64195">MKRIFPFLTPYRIAITIALALMLMELAVELVQPLLIAKIIDDGILQQDLSVVMLWGGVLIGCSFVAFFAGVTNSFYSSHVSQSFGFDIRKSLYDKVQAFSFTNFTKFPTSSLITRLTNDVTMLQNTVFMSLRIMMRAPLLVIGSVILAFIVHPGLALVLVISVPVLLFFLIFIMSKAGNLFKQVQERVDHVNNVMQENLVGIRLIKAFLRARHEMNRFKKSSEVLMDKTVKALRLIEVTMPIILLLMNASILVILWMGSVEVAANQASVGDVVAIVNYATRMTGALSIVTMIIMVFSRAKASGSRISDVLETDIDLVDREASENFMINHGAISFDNVSFRYPGTNTNVLRNLSFSIKAGERVSILGATGSGKSTLFQLIPRLYDVDEGEIRIDHQDISSFKLEHLRQQIGFVPQEAMLFTGSVRENIAWGDLNASFEEIKAAAERAQIHDTIMKLPKKYDTLLGQKGVNLSGGQKQRLSIARALVRKPAILLMDDSTSALDMKTEAKLLEALNDLSCTTVMITQKISTTMASDHILLLDEGELLAQGSHQELLKTSPLYLKIVESQIGKEALTLVQRGN</sequence>
<dbReference type="InterPro" id="IPR039421">
    <property type="entry name" value="Type_1_exporter"/>
</dbReference>
<gene>
    <name evidence="12" type="ORF">C4B60_18545</name>
</gene>
<evidence type="ECO:0000313" key="12">
    <source>
        <dbReference type="EMBL" id="PPA68915.1"/>
    </source>
</evidence>
<accession>A0A2S5G7H8</accession>
<dbReference type="PANTHER" id="PTHR43394">
    <property type="entry name" value="ATP-DEPENDENT PERMEASE MDL1, MITOCHONDRIAL"/>
    <property type="match status" value="1"/>
</dbReference>
<feature type="transmembrane region" description="Helical" evidence="9">
    <location>
        <begin position="235"/>
        <end position="258"/>
    </location>
</feature>
<evidence type="ECO:0000313" key="13">
    <source>
        <dbReference type="Proteomes" id="UP000239047"/>
    </source>
</evidence>
<dbReference type="EMBL" id="PREZ01000008">
    <property type="protein sequence ID" value="PPA68915.1"/>
    <property type="molecule type" value="Genomic_DNA"/>
</dbReference>
<evidence type="ECO:0000256" key="6">
    <source>
        <dbReference type="ARBA" id="ARBA00022840"/>
    </source>
</evidence>
<comment type="caution">
    <text evidence="12">The sequence shown here is derived from an EMBL/GenBank/DDBJ whole genome shotgun (WGS) entry which is preliminary data.</text>
</comment>
<reference evidence="12 13" key="1">
    <citation type="submission" date="2018-02" db="EMBL/GenBank/DDBJ databases">
        <title>Jeotgalibacillus proteolyticum sp. nov. a protease producing bacterium isolated from ocean sediments of Laizhou Bay.</title>
        <authorList>
            <person name="Li Y."/>
        </authorList>
    </citation>
    <scope>NUCLEOTIDE SEQUENCE [LARGE SCALE GENOMIC DNA]</scope>
    <source>
        <strain evidence="12 13">22-7</strain>
    </source>
</reference>
<dbReference type="InterPro" id="IPR027417">
    <property type="entry name" value="P-loop_NTPase"/>
</dbReference>
<evidence type="ECO:0000256" key="8">
    <source>
        <dbReference type="ARBA" id="ARBA00023136"/>
    </source>
</evidence>
<dbReference type="InterPro" id="IPR036640">
    <property type="entry name" value="ABC1_TM_sf"/>
</dbReference>
<evidence type="ECO:0000256" key="1">
    <source>
        <dbReference type="ARBA" id="ARBA00004651"/>
    </source>
</evidence>
<keyword evidence="8 9" id="KW-0472">Membrane</keyword>
<dbReference type="CDD" id="cd18548">
    <property type="entry name" value="ABC_6TM_Tm287_like"/>
    <property type="match status" value="1"/>
</dbReference>
<dbReference type="InterPro" id="IPR011527">
    <property type="entry name" value="ABC1_TM_dom"/>
</dbReference>
<dbReference type="SMART" id="SM00382">
    <property type="entry name" value="AAA"/>
    <property type="match status" value="1"/>
</dbReference>
<keyword evidence="2" id="KW-0813">Transport</keyword>
<dbReference type="PROSITE" id="PS50893">
    <property type="entry name" value="ABC_TRANSPORTER_2"/>
    <property type="match status" value="1"/>
</dbReference>
<dbReference type="GO" id="GO:0005524">
    <property type="term" value="F:ATP binding"/>
    <property type="evidence" value="ECO:0007669"/>
    <property type="project" value="UniProtKB-KW"/>
</dbReference>
<protein>
    <submittedName>
        <fullName evidence="12">ABC transporter ATP-binding protein</fullName>
    </submittedName>
</protein>
<dbReference type="InterPro" id="IPR003439">
    <property type="entry name" value="ABC_transporter-like_ATP-bd"/>
</dbReference>
<dbReference type="InterPro" id="IPR017871">
    <property type="entry name" value="ABC_transporter-like_CS"/>
</dbReference>
<keyword evidence="6 12" id="KW-0067">ATP-binding</keyword>
<evidence type="ECO:0000256" key="4">
    <source>
        <dbReference type="ARBA" id="ARBA00022692"/>
    </source>
</evidence>
<dbReference type="OrthoDB" id="9770415at2"/>
<evidence type="ECO:0000256" key="5">
    <source>
        <dbReference type="ARBA" id="ARBA00022741"/>
    </source>
</evidence>
<comment type="subcellular location">
    <subcellularLocation>
        <location evidence="1">Cell membrane</location>
        <topology evidence="1">Multi-pass membrane protein</topology>
    </subcellularLocation>
</comment>
<feature type="transmembrane region" description="Helical" evidence="9">
    <location>
        <begin position="278"/>
        <end position="296"/>
    </location>
</feature>
<keyword evidence="4 9" id="KW-0812">Transmembrane</keyword>
<dbReference type="AlphaFoldDB" id="A0A2S5G7H8"/>
<dbReference type="FunFam" id="3.40.50.300:FF:000221">
    <property type="entry name" value="Multidrug ABC transporter ATP-binding protein"/>
    <property type="match status" value="1"/>
</dbReference>
<name>A0A2S5G7H8_9BACL</name>
<dbReference type="InterPro" id="IPR003593">
    <property type="entry name" value="AAA+_ATPase"/>
</dbReference>
<dbReference type="Pfam" id="PF00664">
    <property type="entry name" value="ABC_membrane"/>
    <property type="match status" value="1"/>
</dbReference>
<organism evidence="12 13">
    <name type="scientific">Jeotgalibacillus proteolyticus</name>
    <dbReference type="NCBI Taxonomy" id="2082395"/>
    <lineage>
        <taxon>Bacteria</taxon>
        <taxon>Bacillati</taxon>
        <taxon>Bacillota</taxon>
        <taxon>Bacilli</taxon>
        <taxon>Bacillales</taxon>
        <taxon>Caryophanaceae</taxon>
        <taxon>Jeotgalibacillus</taxon>
    </lineage>
</organism>
<keyword evidence="3" id="KW-1003">Cell membrane</keyword>
<keyword evidence="5" id="KW-0547">Nucleotide-binding</keyword>
<dbReference type="PROSITE" id="PS50929">
    <property type="entry name" value="ABC_TM1F"/>
    <property type="match status" value="1"/>
</dbReference>
<dbReference type="PANTHER" id="PTHR43394:SF1">
    <property type="entry name" value="ATP-BINDING CASSETTE SUB-FAMILY B MEMBER 10, MITOCHONDRIAL"/>
    <property type="match status" value="1"/>
</dbReference>
<evidence type="ECO:0000256" key="3">
    <source>
        <dbReference type="ARBA" id="ARBA00022475"/>
    </source>
</evidence>
<dbReference type="GO" id="GO:0005886">
    <property type="term" value="C:plasma membrane"/>
    <property type="evidence" value="ECO:0007669"/>
    <property type="project" value="UniProtKB-SubCell"/>
</dbReference>
<proteinExistence type="predicted"/>
<feature type="domain" description="ABC transmembrane type-1" evidence="11">
    <location>
        <begin position="17"/>
        <end position="298"/>
    </location>
</feature>
<feature type="domain" description="ABC transporter" evidence="10">
    <location>
        <begin position="332"/>
        <end position="565"/>
    </location>
</feature>
<dbReference type="GO" id="GO:0016887">
    <property type="term" value="F:ATP hydrolysis activity"/>
    <property type="evidence" value="ECO:0007669"/>
    <property type="project" value="InterPro"/>
</dbReference>
<dbReference type="PROSITE" id="PS00211">
    <property type="entry name" value="ABC_TRANSPORTER_1"/>
    <property type="match status" value="1"/>
</dbReference>
<dbReference type="Proteomes" id="UP000239047">
    <property type="component" value="Unassembled WGS sequence"/>
</dbReference>
<dbReference type="RefSeq" id="WP_104059531.1">
    <property type="nucleotide sequence ID" value="NZ_PREZ01000008.1"/>
</dbReference>
<evidence type="ECO:0000259" key="11">
    <source>
        <dbReference type="PROSITE" id="PS50929"/>
    </source>
</evidence>
<keyword evidence="13" id="KW-1185">Reference proteome</keyword>
<dbReference type="Gene3D" id="3.40.50.300">
    <property type="entry name" value="P-loop containing nucleotide triphosphate hydrolases"/>
    <property type="match status" value="1"/>
</dbReference>
<dbReference type="SUPFAM" id="SSF52540">
    <property type="entry name" value="P-loop containing nucleoside triphosphate hydrolases"/>
    <property type="match status" value="1"/>
</dbReference>
<evidence type="ECO:0000256" key="9">
    <source>
        <dbReference type="SAM" id="Phobius"/>
    </source>
</evidence>
<dbReference type="GO" id="GO:0015421">
    <property type="term" value="F:ABC-type oligopeptide transporter activity"/>
    <property type="evidence" value="ECO:0007669"/>
    <property type="project" value="TreeGrafter"/>
</dbReference>
<evidence type="ECO:0000256" key="7">
    <source>
        <dbReference type="ARBA" id="ARBA00022989"/>
    </source>
</evidence>
<dbReference type="Gene3D" id="1.20.1560.10">
    <property type="entry name" value="ABC transporter type 1, transmembrane domain"/>
    <property type="match status" value="1"/>
</dbReference>
<keyword evidence="7 9" id="KW-1133">Transmembrane helix</keyword>